<feature type="domain" description="Citrate transporter-like" evidence="7">
    <location>
        <begin position="3"/>
        <end position="192"/>
    </location>
</feature>
<keyword evidence="2" id="KW-0813">Transport</keyword>
<dbReference type="PANTHER" id="PTHR43568">
    <property type="entry name" value="P PROTEIN"/>
    <property type="match status" value="1"/>
</dbReference>
<reference evidence="8" key="1">
    <citation type="journal article" date="2014" name="Front. Microbiol.">
        <title>High frequency of phylogenetically diverse reductive dehalogenase-homologous genes in deep subseafloor sedimentary metagenomes.</title>
        <authorList>
            <person name="Kawai M."/>
            <person name="Futagami T."/>
            <person name="Toyoda A."/>
            <person name="Takaki Y."/>
            <person name="Nishi S."/>
            <person name="Hori S."/>
            <person name="Arai W."/>
            <person name="Tsubouchi T."/>
            <person name="Morono Y."/>
            <person name="Uchiyama I."/>
            <person name="Ito T."/>
            <person name="Fujiyama A."/>
            <person name="Inagaki F."/>
            <person name="Takami H."/>
        </authorList>
    </citation>
    <scope>NUCLEOTIDE SEQUENCE</scope>
    <source>
        <strain evidence="8">Expedition CK06-06</strain>
    </source>
</reference>
<gene>
    <name evidence="8" type="ORF">S01H1_08455</name>
</gene>
<evidence type="ECO:0000259" key="7">
    <source>
        <dbReference type="Pfam" id="PF03600"/>
    </source>
</evidence>
<comment type="caution">
    <text evidence="8">The sequence shown here is derived from an EMBL/GenBank/DDBJ whole genome shotgun (WGS) entry which is preliminary data.</text>
</comment>
<comment type="subcellular location">
    <subcellularLocation>
        <location evidence="1">Membrane</location>
        <topology evidence="1">Multi-pass membrane protein</topology>
    </subcellularLocation>
</comment>
<keyword evidence="3 6" id="KW-0812">Transmembrane</keyword>
<accession>X0SN70</accession>
<dbReference type="EMBL" id="BARS01004335">
    <property type="protein sequence ID" value="GAF76581.1"/>
    <property type="molecule type" value="Genomic_DNA"/>
</dbReference>
<keyword evidence="5 6" id="KW-0472">Membrane</keyword>
<feature type="transmembrane region" description="Helical" evidence="6">
    <location>
        <begin position="226"/>
        <end position="247"/>
    </location>
</feature>
<dbReference type="Pfam" id="PF03600">
    <property type="entry name" value="CitMHS"/>
    <property type="match status" value="1"/>
</dbReference>
<evidence type="ECO:0000256" key="5">
    <source>
        <dbReference type="ARBA" id="ARBA00023136"/>
    </source>
</evidence>
<proteinExistence type="predicted"/>
<dbReference type="InterPro" id="IPR004680">
    <property type="entry name" value="Cit_transptr-like_dom"/>
</dbReference>
<evidence type="ECO:0000256" key="2">
    <source>
        <dbReference type="ARBA" id="ARBA00022448"/>
    </source>
</evidence>
<dbReference type="AlphaFoldDB" id="X0SN70"/>
<evidence type="ECO:0000256" key="3">
    <source>
        <dbReference type="ARBA" id="ARBA00022692"/>
    </source>
</evidence>
<organism evidence="8">
    <name type="scientific">marine sediment metagenome</name>
    <dbReference type="NCBI Taxonomy" id="412755"/>
    <lineage>
        <taxon>unclassified sequences</taxon>
        <taxon>metagenomes</taxon>
        <taxon>ecological metagenomes</taxon>
    </lineage>
</organism>
<dbReference type="InterPro" id="IPR051475">
    <property type="entry name" value="Diverse_Ion_Transporter"/>
</dbReference>
<dbReference type="PANTHER" id="PTHR43568:SF1">
    <property type="entry name" value="P PROTEIN"/>
    <property type="match status" value="1"/>
</dbReference>
<feature type="transmembrane region" description="Helical" evidence="6">
    <location>
        <begin position="72"/>
        <end position="91"/>
    </location>
</feature>
<feature type="transmembrane region" description="Helical" evidence="6">
    <location>
        <begin position="6"/>
        <end position="24"/>
    </location>
</feature>
<feature type="non-terminal residue" evidence="8">
    <location>
        <position position="1"/>
    </location>
</feature>
<evidence type="ECO:0000256" key="6">
    <source>
        <dbReference type="SAM" id="Phobius"/>
    </source>
</evidence>
<feature type="transmembrane region" description="Helical" evidence="6">
    <location>
        <begin position="45"/>
        <end position="66"/>
    </location>
</feature>
<evidence type="ECO:0000256" key="4">
    <source>
        <dbReference type="ARBA" id="ARBA00022989"/>
    </source>
</evidence>
<keyword evidence="4 6" id="KW-1133">Transmembrane helix</keyword>
<evidence type="ECO:0000256" key="1">
    <source>
        <dbReference type="ARBA" id="ARBA00004141"/>
    </source>
</evidence>
<evidence type="ECO:0000313" key="8">
    <source>
        <dbReference type="EMBL" id="GAF76581.1"/>
    </source>
</evidence>
<sequence length="250" mass="26946">TGPIAWAGMLLSVGYFYFLFRKTLRSSQDTSNTPLKNYPEPREAITNLRLFIVDTAIFIVVIILLITHAQTGISVALIGVIAAFLTLLVAAKGIPHIIKRVDWRTLLFFIGLFIVVGGLEETGMLKMLAEYIGTISGGTLMLVIPIILWFSAFASAIVDNIPLAATMVPVIANLSRTYGLSLPTLSWTLALGADIGGNATPIGASANVVGTAVAEREGYPIGWGRFLKYALPATIMVVALCYLLLIVRYT</sequence>
<dbReference type="GO" id="GO:0016020">
    <property type="term" value="C:membrane"/>
    <property type="evidence" value="ECO:0007669"/>
    <property type="project" value="UniProtKB-SubCell"/>
</dbReference>
<feature type="transmembrane region" description="Helical" evidence="6">
    <location>
        <begin position="103"/>
        <end position="119"/>
    </location>
</feature>
<protein>
    <recommendedName>
        <fullName evidence="7">Citrate transporter-like domain-containing protein</fullName>
    </recommendedName>
</protein>
<name>X0SN70_9ZZZZ</name>
<feature type="transmembrane region" description="Helical" evidence="6">
    <location>
        <begin position="131"/>
        <end position="158"/>
    </location>
</feature>
<dbReference type="GO" id="GO:0055085">
    <property type="term" value="P:transmembrane transport"/>
    <property type="evidence" value="ECO:0007669"/>
    <property type="project" value="InterPro"/>
</dbReference>